<evidence type="ECO:0000313" key="13">
    <source>
        <dbReference type="Ensembl" id="ENSAMXP00005045838.1"/>
    </source>
</evidence>
<dbReference type="InterPro" id="IPR017452">
    <property type="entry name" value="GPCR_Rhodpsn_7TM"/>
</dbReference>
<protein>
    <recommendedName>
        <fullName evidence="11">Vomeronasal type-1 receptor</fullName>
    </recommendedName>
</protein>
<comment type="similarity">
    <text evidence="2 11">Belongs to the G-protein coupled receptor 1 family.</text>
</comment>
<comment type="subcellular location">
    <subcellularLocation>
        <location evidence="1 11">Cell membrane</location>
        <topology evidence="1 11">Multi-pass membrane protein</topology>
    </subcellularLocation>
</comment>
<evidence type="ECO:0000256" key="10">
    <source>
        <dbReference type="ARBA" id="ARBA00023224"/>
    </source>
</evidence>
<sequence length="306" mass="34058">MDLYFLTRGLLYLFLPVFGVPGNCAVIWAFLLALRQEGTLLPADAIVLHLACANLLVVSCRCVFEVFANFQVFNGFNDPGCKGIYFIYRTFRGLSIWLTFTLSSYQCLSIAPPGSHWATLRSLFGRYLWLIFLLLWIINTSASAPTLVFAVAARNDSKLLENSINIQFCFINFPSVFAKDANGALQVVRDVIPMSLMTTASFIILVFLYRHSRQVSNLRSGTGTGGGGASAERRAAISVVVLVTFYVLMYGVDNGLWVYTLTVKQTLSSALISDLRIFFSMLFAAIKTRDKNQHSGDDEQENSSFH</sequence>
<evidence type="ECO:0000256" key="8">
    <source>
        <dbReference type="ARBA" id="ARBA00023136"/>
    </source>
</evidence>
<dbReference type="OrthoDB" id="9606139at2759"/>
<accession>A0A8B9L6I0</accession>
<dbReference type="GO" id="GO:0019236">
    <property type="term" value="P:response to pheromone"/>
    <property type="evidence" value="ECO:0007669"/>
    <property type="project" value="UniProtKB-KW"/>
</dbReference>
<feature type="transmembrane region" description="Helical" evidence="11">
    <location>
        <begin position="12"/>
        <end position="34"/>
    </location>
</feature>
<organism evidence="13 14">
    <name type="scientific">Astyanax mexicanus</name>
    <name type="common">Blind cave fish</name>
    <name type="synonym">Astyanax fasciatus mexicanus</name>
    <dbReference type="NCBI Taxonomy" id="7994"/>
    <lineage>
        <taxon>Eukaryota</taxon>
        <taxon>Metazoa</taxon>
        <taxon>Chordata</taxon>
        <taxon>Craniata</taxon>
        <taxon>Vertebrata</taxon>
        <taxon>Euteleostomi</taxon>
        <taxon>Actinopterygii</taxon>
        <taxon>Neopterygii</taxon>
        <taxon>Teleostei</taxon>
        <taxon>Ostariophysi</taxon>
        <taxon>Characiformes</taxon>
        <taxon>Characoidei</taxon>
        <taxon>Acestrorhamphidae</taxon>
        <taxon>Acestrorhamphinae</taxon>
        <taxon>Astyanax</taxon>
    </lineage>
</organism>
<evidence type="ECO:0000256" key="3">
    <source>
        <dbReference type="ARBA" id="ARBA00022475"/>
    </source>
</evidence>
<evidence type="ECO:0000256" key="9">
    <source>
        <dbReference type="ARBA" id="ARBA00023170"/>
    </source>
</evidence>
<evidence type="ECO:0000256" key="1">
    <source>
        <dbReference type="ARBA" id="ARBA00004651"/>
    </source>
</evidence>
<feature type="transmembrane region" description="Helical" evidence="11">
    <location>
        <begin position="127"/>
        <end position="153"/>
    </location>
</feature>
<evidence type="ECO:0000256" key="11">
    <source>
        <dbReference type="RuleBase" id="RU364061"/>
    </source>
</evidence>
<feature type="transmembrane region" description="Helical" evidence="11">
    <location>
        <begin position="191"/>
        <end position="209"/>
    </location>
</feature>
<evidence type="ECO:0000256" key="6">
    <source>
        <dbReference type="ARBA" id="ARBA00022989"/>
    </source>
</evidence>
<feature type="transmembrane region" description="Helical" evidence="11">
    <location>
        <begin position="235"/>
        <end position="252"/>
    </location>
</feature>
<evidence type="ECO:0000256" key="2">
    <source>
        <dbReference type="ARBA" id="ARBA00010663"/>
    </source>
</evidence>
<keyword evidence="8 11" id="KW-0472">Membrane</keyword>
<dbReference type="Pfam" id="PF03402">
    <property type="entry name" value="V1R"/>
    <property type="match status" value="1"/>
</dbReference>
<dbReference type="Gene3D" id="1.20.1070.10">
    <property type="entry name" value="Rhodopsin 7-helix transmembrane proteins"/>
    <property type="match status" value="1"/>
</dbReference>
<dbReference type="GO" id="GO:0005886">
    <property type="term" value="C:plasma membrane"/>
    <property type="evidence" value="ECO:0007669"/>
    <property type="project" value="UniProtKB-SubCell"/>
</dbReference>
<dbReference type="PANTHER" id="PTHR24062">
    <property type="entry name" value="VOMERONASAL TYPE-1 RECEPTOR"/>
    <property type="match status" value="1"/>
</dbReference>
<dbReference type="PROSITE" id="PS50262">
    <property type="entry name" value="G_PROTEIN_RECEP_F1_2"/>
    <property type="match status" value="1"/>
</dbReference>
<keyword evidence="3 11" id="KW-1003">Cell membrane</keyword>
<evidence type="ECO:0000256" key="5">
    <source>
        <dbReference type="ARBA" id="ARBA00022692"/>
    </source>
</evidence>
<dbReference type="InterPro" id="IPR004072">
    <property type="entry name" value="Vmron_rcpt_1"/>
</dbReference>
<evidence type="ECO:0000259" key="12">
    <source>
        <dbReference type="PROSITE" id="PS50262"/>
    </source>
</evidence>
<dbReference type="SUPFAM" id="SSF81321">
    <property type="entry name" value="Family A G protein-coupled receptor-like"/>
    <property type="match status" value="1"/>
</dbReference>
<feature type="domain" description="G-protein coupled receptors family 1 profile" evidence="12">
    <location>
        <begin position="22"/>
        <end position="250"/>
    </location>
</feature>
<keyword evidence="4 11" id="KW-0589">Pheromone response</keyword>
<evidence type="ECO:0000313" key="14">
    <source>
        <dbReference type="Proteomes" id="UP000694621"/>
    </source>
</evidence>
<feature type="transmembrane region" description="Helical" evidence="11">
    <location>
        <begin position="46"/>
        <end position="68"/>
    </location>
</feature>
<keyword evidence="5 11" id="KW-0812">Transmembrane</keyword>
<dbReference type="AlphaFoldDB" id="A0A8B9L6I0"/>
<dbReference type="Ensembl" id="ENSAMXT00005049806.1">
    <property type="protein sequence ID" value="ENSAMXP00005045838.1"/>
    <property type="gene ID" value="ENSAMXG00005021161.1"/>
</dbReference>
<evidence type="ECO:0000256" key="4">
    <source>
        <dbReference type="ARBA" id="ARBA00022507"/>
    </source>
</evidence>
<reference evidence="13" key="1">
    <citation type="submission" date="2025-08" db="UniProtKB">
        <authorList>
            <consortium name="Ensembl"/>
        </authorList>
    </citation>
    <scope>IDENTIFICATION</scope>
</reference>
<proteinExistence type="inferred from homology"/>
<keyword evidence="10 11" id="KW-0807">Transducer</keyword>
<dbReference type="GO" id="GO:0016503">
    <property type="term" value="F:pheromone receptor activity"/>
    <property type="evidence" value="ECO:0007669"/>
    <property type="project" value="InterPro"/>
</dbReference>
<evidence type="ECO:0000256" key="7">
    <source>
        <dbReference type="ARBA" id="ARBA00023040"/>
    </source>
</evidence>
<keyword evidence="7 11" id="KW-0297">G-protein coupled receptor</keyword>
<name>A0A8B9L6I0_ASTMX</name>
<keyword evidence="9 11" id="KW-0675">Receptor</keyword>
<keyword evidence="6 11" id="KW-1133">Transmembrane helix</keyword>
<dbReference type="Proteomes" id="UP000694621">
    <property type="component" value="Unplaced"/>
</dbReference>